<dbReference type="CDD" id="cd01439">
    <property type="entry name" value="TCCD_inducible_PARP_like"/>
    <property type="match status" value="1"/>
</dbReference>
<organism evidence="10 11">
    <name type="scientific">Eleginops maclovinus</name>
    <name type="common">Patagonian blennie</name>
    <name type="synonym">Eleginus maclovinus</name>
    <dbReference type="NCBI Taxonomy" id="56733"/>
    <lineage>
        <taxon>Eukaryota</taxon>
        <taxon>Metazoa</taxon>
        <taxon>Chordata</taxon>
        <taxon>Craniata</taxon>
        <taxon>Vertebrata</taxon>
        <taxon>Euteleostomi</taxon>
        <taxon>Actinopterygii</taxon>
        <taxon>Neopterygii</taxon>
        <taxon>Teleostei</taxon>
        <taxon>Neoteleostei</taxon>
        <taxon>Acanthomorphata</taxon>
        <taxon>Eupercaria</taxon>
        <taxon>Perciformes</taxon>
        <taxon>Notothenioidei</taxon>
        <taxon>Eleginopidae</taxon>
        <taxon>Eleginops</taxon>
    </lineage>
</organism>
<dbReference type="PANTHER" id="PTHR45740">
    <property type="entry name" value="POLY [ADP-RIBOSE] POLYMERASE"/>
    <property type="match status" value="1"/>
</dbReference>
<dbReference type="PANTHER" id="PTHR45740:SF7">
    <property type="entry name" value="PROTEIN MONO-ADP-RIBOSYLTRANSFERASE TIPARP"/>
    <property type="match status" value="1"/>
</dbReference>
<dbReference type="PROSITE" id="PS50103">
    <property type="entry name" value="ZF_C3H1"/>
    <property type="match status" value="1"/>
</dbReference>
<comment type="subcellular location">
    <subcellularLocation>
        <location evidence="1">Nucleus</location>
    </subcellularLocation>
</comment>
<sequence length="851" mass="95786">MPLEGFQAPMQLLPLTSRRLPPSEAPPVSRLRGGAWRCGAGEAERFSTQLCLALCRSAFFSCSLLSGTRIQREGHVSEQHEEALPDRPSPDTDTLISRLDTELRRCTHWILRSEECREQGERGGLCCAGRSGFKEGNMDKTLHILQKSADGVPTGISLDMSMNMGEGEDFTEQQIVGLPDKIPLVKPYFKKKQRKLDAKCLHRALEDPILTTLLSTDALVSGDGMFVPRNQPSRTPVNLCTAAVVKQTCMGQVCLKSPVAAVDTTSGAGLMTRDGDVEIADTTAELEETERRAERPKIPDPTPASPCFQPKPSLRAAGSSVTIPAPGRDIRPTVAAQAPHQEGSIKSNDLLTSGAKTLPVKDCTQDPQALLLQPDKGVLFEDKSEEASLDLVFELLTQLQYHTHQSDSVDICVDFLQGQCVYGNDCAHHHTVLPYYWQIRRSSNQTWQSIADDSQEQLERLYCNPDNEQVRLKFQGRVFSLDFSAMRVCDLEFDRVRRLTTPASPHPVPTTNPNPTPSCHTVWKYYCRDNFGWREYSEPVVKLIEEASTRGLKEVRFITLQNQYILNIREGFQQNAVFGFRRQIKKRPMFMSSVMLTPHLQTLGGLSSSPLTSSSSLSSSSSSMELSVSHPLSPTTTNPPSLFPETWLPMTMSQDFLQVPVSREDRSYRTVYSLFHKTVSETKFRILKIQRVQNPFLWEKYKRKKEYMSRRLSEMDRLLSERHLFHGTSADVVEGICKHNFDPRVCGKHATMFGQGSYFARKAVYSHNFSKRSPKGVHCMFLAKVLTGRFTVGNPSMRRPPPINLRDPSSDLYDSCVDNWVDPQIYVIFNDDQSYPYFIIHYEEVPGTVAV</sequence>
<feature type="domain" description="WWE" evidence="8">
    <location>
        <begin position="509"/>
        <end position="586"/>
    </location>
</feature>
<dbReference type="SMART" id="SM00678">
    <property type="entry name" value="WWE"/>
    <property type="match status" value="1"/>
</dbReference>
<feature type="domain" description="C3H1-type" evidence="7">
    <location>
        <begin position="406"/>
        <end position="433"/>
    </location>
</feature>
<keyword evidence="5" id="KW-0862">Zinc</keyword>
<dbReference type="Proteomes" id="UP001346869">
    <property type="component" value="Unassembled WGS sequence"/>
</dbReference>
<protein>
    <recommendedName>
        <fullName evidence="12">TCDD-inducible poly [ADP-ribose] polymerase</fullName>
    </recommendedName>
</protein>
<evidence type="ECO:0000313" key="11">
    <source>
        <dbReference type="Proteomes" id="UP001346869"/>
    </source>
</evidence>
<dbReference type="EMBL" id="JAUZQC010000007">
    <property type="protein sequence ID" value="KAK5868346.1"/>
    <property type="molecule type" value="Genomic_DNA"/>
</dbReference>
<accession>A0AAN8AMQ0</accession>
<evidence type="ECO:0000256" key="4">
    <source>
        <dbReference type="ARBA" id="ARBA00024347"/>
    </source>
</evidence>
<feature type="domain" description="PARP catalytic" evidence="9">
    <location>
        <begin position="643"/>
        <end position="851"/>
    </location>
</feature>
<dbReference type="PROSITE" id="PS51059">
    <property type="entry name" value="PARP_CATALYTIC"/>
    <property type="match status" value="1"/>
</dbReference>
<dbReference type="InterPro" id="IPR037197">
    <property type="entry name" value="WWE_dom_sf"/>
</dbReference>
<gene>
    <name evidence="10" type="ORF">PBY51_009372</name>
</gene>
<evidence type="ECO:0000256" key="3">
    <source>
        <dbReference type="ARBA" id="ARBA00023242"/>
    </source>
</evidence>
<keyword evidence="3" id="KW-0539">Nucleus</keyword>
<comment type="caution">
    <text evidence="10">The sequence shown here is derived from an EMBL/GenBank/DDBJ whole genome shotgun (WGS) entry which is preliminary data.</text>
</comment>
<keyword evidence="5" id="KW-0479">Metal-binding</keyword>
<dbReference type="GO" id="GO:0003950">
    <property type="term" value="F:NAD+ poly-ADP-ribosyltransferase activity"/>
    <property type="evidence" value="ECO:0007669"/>
    <property type="project" value="InterPro"/>
</dbReference>
<feature type="compositionally biased region" description="Basic and acidic residues" evidence="6">
    <location>
        <begin position="289"/>
        <end position="298"/>
    </location>
</feature>
<reference evidence="10 11" key="2">
    <citation type="journal article" date="2023" name="Mol. Biol. Evol.">
        <title>Genomics of Secondarily Temperate Adaptation in the Only Non-Antarctic Icefish.</title>
        <authorList>
            <person name="Rivera-Colon A.G."/>
            <person name="Rayamajhi N."/>
            <person name="Minhas B.F."/>
            <person name="Madrigal G."/>
            <person name="Bilyk K.T."/>
            <person name="Yoon V."/>
            <person name="Hune M."/>
            <person name="Gregory S."/>
            <person name="Cheng C.H.C."/>
            <person name="Catchen J.M."/>
        </authorList>
    </citation>
    <scope>NUCLEOTIDE SEQUENCE [LARGE SCALE GENOMIC DNA]</scope>
    <source>
        <strain evidence="10">JMC-PN-2008</strain>
    </source>
</reference>
<dbReference type="Pfam" id="PF00644">
    <property type="entry name" value="PARP"/>
    <property type="match status" value="1"/>
</dbReference>
<feature type="domain" description="WWE" evidence="8">
    <location>
        <begin position="423"/>
        <end position="501"/>
    </location>
</feature>
<dbReference type="SUPFAM" id="SSF56399">
    <property type="entry name" value="ADP-ribosylation"/>
    <property type="match status" value="1"/>
</dbReference>
<feature type="zinc finger region" description="C3H1-type" evidence="5">
    <location>
        <begin position="406"/>
        <end position="433"/>
    </location>
</feature>
<dbReference type="InterPro" id="IPR051712">
    <property type="entry name" value="ARTD-AVP"/>
</dbReference>
<feature type="region of interest" description="Disordered" evidence="6">
    <location>
        <begin position="285"/>
        <end position="319"/>
    </location>
</feature>
<proteinExistence type="inferred from homology"/>
<dbReference type="GO" id="GO:0005634">
    <property type="term" value="C:nucleus"/>
    <property type="evidence" value="ECO:0007669"/>
    <property type="project" value="UniProtKB-SubCell"/>
</dbReference>
<keyword evidence="11" id="KW-1185">Reference proteome</keyword>
<dbReference type="Gene3D" id="3.30.720.50">
    <property type="match status" value="1"/>
</dbReference>
<dbReference type="InterPro" id="IPR018123">
    <property type="entry name" value="WWE-dom_subgr"/>
</dbReference>
<evidence type="ECO:0000259" key="9">
    <source>
        <dbReference type="PROSITE" id="PS51059"/>
    </source>
</evidence>
<dbReference type="SUPFAM" id="SSF117839">
    <property type="entry name" value="WWE domain"/>
    <property type="match status" value="1"/>
</dbReference>
<evidence type="ECO:0000256" key="6">
    <source>
        <dbReference type="SAM" id="MobiDB-lite"/>
    </source>
</evidence>
<evidence type="ECO:0000259" key="8">
    <source>
        <dbReference type="PROSITE" id="PS50918"/>
    </source>
</evidence>
<dbReference type="InterPro" id="IPR012317">
    <property type="entry name" value="Poly(ADP-ribose)pol_cat_dom"/>
</dbReference>
<reference evidence="10 11" key="1">
    <citation type="journal article" date="2023" name="Genes (Basel)">
        <title>Chromosome-Level Genome Assembly and Circadian Gene Repertoire of the Patagonia Blennie Eleginops maclovinus-The Closest Ancestral Proxy of Antarctic Cryonotothenioids.</title>
        <authorList>
            <person name="Cheng C.C."/>
            <person name="Rivera-Colon A.G."/>
            <person name="Minhas B.F."/>
            <person name="Wilson L."/>
            <person name="Rayamajhi N."/>
            <person name="Vargas-Chacoff L."/>
            <person name="Catchen J.M."/>
        </authorList>
    </citation>
    <scope>NUCLEOTIDE SEQUENCE [LARGE SCALE GENOMIC DNA]</scope>
    <source>
        <strain evidence="10">JMC-PN-2008</strain>
    </source>
</reference>
<evidence type="ECO:0000256" key="1">
    <source>
        <dbReference type="ARBA" id="ARBA00004123"/>
    </source>
</evidence>
<dbReference type="Gene3D" id="3.90.228.10">
    <property type="match status" value="1"/>
</dbReference>
<dbReference type="Pfam" id="PF02825">
    <property type="entry name" value="WWE"/>
    <property type="match status" value="1"/>
</dbReference>
<evidence type="ECO:0008006" key="12">
    <source>
        <dbReference type="Google" id="ProtNLM"/>
    </source>
</evidence>
<dbReference type="GO" id="GO:0008270">
    <property type="term" value="F:zinc ion binding"/>
    <property type="evidence" value="ECO:0007669"/>
    <property type="project" value="UniProtKB-KW"/>
</dbReference>
<comment type="similarity">
    <text evidence="4">Belongs to the ARTD/PARP family.</text>
</comment>
<dbReference type="InterPro" id="IPR004170">
    <property type="entry name" value="WWE_dom"/>
</dbReference>
<name>A0AAN8AMQ0_ELEMC</name>
<evidence type="ECO:0000256" key="5">
    <source>
        <dbReference type="PROSITE-ProRule" id="PRU00723"/>
    </source>
</evidence>
<evidence type="ECO:0000256" key="2">
    <source>
        <dbReference type="ARBA" id="ARBA00004906"/>
    </source>
</evidence>
<dbReference type="InterPro" id="IPR000571">
    <property type="entry name" value="Znf_CCCH"/>
</dbReference>
<evidence type="ECO:0000259" key="7">
    <source>
        <dbReference type="PROSITE" id="PS50103"/>
    </source>
</evidence>
<dbReference type="Pfam" id="PF23466">
    <property type="entry name" value="WWE_4"/>
    <property type="match status" value="1"/>
</dbReference>
<evidence type="ECO:0000313" key="10">
    <source>
        <dbReference type="EMBL" id="KAK5868346.1"/>
    </source>
</evidence>
<dbReference type="PROSITE" id="PS50918">
    <property type="entry name" value="WWE"/>
    <property type="match status" value="2"/>
</dbReference>
<keyword evidence="5" id="KW-0863">Zinc-finger</keyword>
<dbReference type="AlphaFoldDB" id="A0AAN8AMQ0"/>
<comment type="pathway">
    <text evidence="2">Protein modification; protein ubiquitination.</text>
</comment>
<dbReference type="GO" id="GO:1990404">
    <property type="term" value="F:NAD+-protein mono-ADP-ribosyltransferase activity"/>
    <property type="evidence" value="ECO:0007669"/>
    <property type="project" value="TreeGrafter"/>
</dbReference>